<feature type="region of interest" description="Disordered" evidence="1">
    <location>
        <begin position="1"/>
        <end position="59"/>
    </location>
</feature>
<name>A0A2G9TEQ3_TELCI</name>
<dbReference type="AlphaFoldDB" id="A0A2G9TEQ3"/>
<feature type="region of interest" description="Disordered" evidence="1">
    <location>
        <begin position="324"/>
        <end position="374"/>
    </location>
</feature>
<dbReference type="Proteomes" id="UP000230423">
    <property type="component" value="Unassembled WGS sequence"/>
</dbReference>
<accession>A0A2G9TEQ3</accession>
<dbReference type="EMBL" id="KZ376820">
    <property type="protein sequence ID" value="PIO56431.1"/>
    <property type="molecule type" value="Genomic_DNA"/>
</dbReference>
<feature type="region of interest" description="Disordered" evidence="1">
    <location>
        <begin position="210"/>
        <end position="245"/>
    </location>
</feature>
<feature type="compositionally biased region" description="Polar residues" evidence="1">
    <location>
        <begin position="74"/>
        <end position="89"/>
    </location>
</feature>
<proteinExistence type="predicted"/>
<evidence type="ECO:0000313" key="3">
    <source>
        <dbReference type="Proteomes" id="UP000230423"/>
    </source>
</evidence>
<keyword evidence="3" id="KW-1185">Reference proteome</keyword>
<feature type="compositionally biased region" description="Polar residues" evidence="1">
    <location>
        <begin position="210"/>
        <end position="231"/>
    </location>
</feature>
<feature type="compositionally biased region" description="Polar residues" evidence="1">
    <location>
        <begin position="39"/>
        <end position="52"/>
    </location>
</feature>
<feature type="compositionally biased region" description="Polar residues" evidence="1">
    <location>
        <begin position="338"/>
        <end position="367"/>
    </location>
</feature>
<reference evidence="2 3" key="1">
    <citation type="submission" date="2015-09" db="EMBL/GenBank/DDBJ databases">
        <title>Draft genome of the parasitic nematode Teladorsagia circumcincta isolate WARC Sus (inbred).</title>
        <authorList>
            <person name="Mitreva M."/>
        </authorList>
    </citation>
    <scope>NUCLEOTIDE SEQUENCE [LARGE SCALE GENOMIC DNA]</scope>
    <source>
        <strain evidence="2 3">S</strain>
    </source>
</reference>
<gene>
    <name evidence="2" type="ORF">TELCIR_22170</name>
</gene>
<feature type="region of interest" description="Disordered" evidence="1">
    <location>
        <begin position="381"/>
        <end position="400"/>
    </location>
</feature>
<feature type="compositionally biased region" description="Polar residues" evidence="1">
    <location>
        <begin position="139"/>
        <end position="151"/>
    </location>
</feature>
<evidence type="ECO:0000313" key="2">
    <source>
        <dbReference type="EMBL" id="PIO56431.1"/>
    </source>
</evidence>
<organism evidence="2 3">
    <name type="scientific">Teladorsagia circumcincta</name>
    <name type="common">Brown stomach worm</name>
    <name type="synonym">Ostertagia circumcincta</name>
    <dbReference type="NCBI Taxonomy" id="45464"/>
    <lineage>
        <taxon>Eukaryota</taxon>
        <taxon>Metazoa</taxon>
        <taxon>Ecdysozoa</taxon>
        <taxon>Nematoda</taxon>
        <taxon>Chromadorea</taxon>
        <taxon>Rhabditida</taxon>
        <taxon>Rhabditina</taxon>
        <taxon>Rhabditomorpha</taxon>
        <taxon>Strongyloidea</taxon>
        <taxon>Trichostrongylidae</taxon>
        <taxon>Teladorsagia</taxon>
    </lineage>
</organism>
<feature type="region of interest" description="Disordered" evidence="1">
    <location>
        <begin position="73"/>
        <end position="151"/>
    </location>
</feature>
<evidence type="ECO:0000256" key="1">
    <source>
        <dbReference type="SAM" id="MobiDB-lite"/>
    </source>
</evidence>
<protein>
    <submittedName>
        <fullName evidence="2">Uncharacterized protein</fullName>
    </submittedName>
</protein>
<feature type="non-terminal residue" evidence="2">
    <location>
        <position position="400"/>
    </location>
</feature>
<feature type="non-terminal residue" evidence="2">
    <location>
        <position position="1"/>
    </location>
</feature>
<sequence length="400" mass="41437">LVKRAKTPPAEVTSTSDPISTRFEAQSADHSHVAGTPNHEATQSDTNVQSTPLPAISSVPDVTSSHIVEVSPGNAENQANSDFTPSLTESPVPLPSTLRTLVKRAKTPPAEVTSTSDPISTRFGAQSADHSHVAGTPNHEATQSDTNVQSTPLPTILSISDVASSHAVEASAANTKYQTCSNFTSPSTESPGPLPTAVRALVSRATSSSAGVTSTFSRLSPRSGARSSNQFHVAGTPNHEATQSDVNVHSPPLPGISSILEVASSHAVEASVDAEHQGFSDFTSSLTESPGPLHPTLRTFLRRTTTSAAGVTSTSDPISTRFEAQSADHSHVAGTPNHEATQSDTNVQSTPPPTISSVPDVTSSHTVEASPGNAEYQAYSDFTSSSTESLGPLPSTLRSL</sequence>